<organism evidence="2 3">
    <name type="scientific">Aegilops tauschii subsp. strangulata</name>
    <name type="common">Goatgrass</name>
    <dbReference type="NCBI Taxonomy" id="200361"/>
    <lineage>
        <taxon>Eukaryota</taxon>
        <taxon>Viridiplantae</taxon>
        <taxon>Streptophyta</taxon>
        <taxon>Embryophyta</taxon>
        <taxon>Tracheophyta</taxon>
        <taxon>Spermatophyta</taxon>
        <taxon>Magnoliopsida</taxon>
        <taxon>Liliopsida</taxon>
        <taxon>Poales</taxon>
        <taxon>Poaceae</taxon>
        <taxon>BOP clade</taxon>
        <taxon>Pooideae</taxon>
        <taxon>Triticodae</taxon>
        <taxon>Triticeae</taxon>
        <taxon>Triticinae</taxon>
        <taxon>Aegilops</taxon>
    </lineage>
</organism>
<dbReference type="STRING" id="200361.A0A453CA38"/>
<reference evidence="2" key="5">
    <citation type="journal article" date="2021" name="G3 (Bethesda)">
        <title>Aegilops tauschii genome assembly Aet v5.0 features greater sequence contiguity and improved annotation.</title>
        <authorList>
            <person name="Wang L."/>
            <person name="Zhu T."/>
            <person name="Rodriguez J.C."/>
            <person name="Deal K.R."/>
            <person name="Dubcovsky J."/>
            <person name="McGuire P.E."/>
            <person name="Lux T."/>
            <person name="Spannagl M."/>
            <person name="Mayer K.F.X."/>
            <person name="Baldrich P."/>
            <person name="Meyers B.C."/>
            <person name="Huo N."/>
            <person name="Gu Y.Q."/>
            <person name="Zhou H."/>
            <person name="Devos K.M."/>
            <person name="Bennetzen J.L."/>
            <person name="Unver T."/>
            <person name="Budak H."/>
            <person name="Gulick P.J."/>
            <person name="Galiba G."/>
            <person name="Kalapos B."/>
            <person name="Nelson D.R."/>
            <person name="Li P."/>
            <person name="You F.M."/>
            <person name="Luo M.C."/>
            <person name="Dvorak J."/>
        </authorList>
    </citation>
    <scope>NUCLEOTIDE SEQUENCE [LARGE SCALE GENOMIC DNA]</scope>
    <source>
        <strain evidence="2">cv. AL8/78</strain>
    </source>
</reference>
<evidence type="ECO:0000313" key="3">
    <source>
        <dbReference type="Proteomes" id="UP000015105"/>
    </source>
</evidence>
<reference evidence="2" key="4">
    <citation type="submission" date="2019-03" db="UniProtKB">
        <authorList>
            <consortium name="EnsemblPlants"/>
        </authorList>
    </citation>
    <scope>IDENTIFICATION</scope>
</reference>
<name>A0A453CA38_AEGTS</name>
<dbReference type="InterPro" id="IPR024593">
    <property type="entry name" value="DUF3444"/>
</dbReference>
<evidence type="ECO:0000259" key="1">
    <source>
        <dbReference type="Pfam" id="PF11926"/>
    </source>
</evidence>
<reference evidence="3" key="2">
    <citation type="journal article" date="2017" name="Nat. Plants">
        <title>The Aegilops tauschii genome reveals multiple impacts of transposons.</title>
        <authorList>
            <person name="Zhao G."/>
            <person name="Zou C."/>
            <person name="Li K."/>
            <person name="Wang K."/>
            <person name="Li T."/>
            <person name="Gao L."/>
            <person name="Zhang X."/>
            <person name="Wang H."/>
            <person name="Yang Z."/>
            <person name="Liu X."/>
            <person name="Jiang W."/>
            <person name="Mao L."/>
            <person name="Kong X."/>
            <person name="Jiao Y."/>
            <person name="Jia J."/>
        </authorList>
    </citation>
    <scope>NUCLEOTIDE SEQUENCE [LARGE SCALE GENOMIC DNA]</scope>
    <source>
        <strain evidence="3">cv. AL8/78</strain>
    </source>
</reference>
<reference evidence="3" key="1">
    <citation type="journal article" date="2014" name="Science">
        <title>Ancient hybridizations among the ancestral genomes of bread wheat.</title>
        <authorList>
            <consortium name="International Wheat Genome Sequencing Consortium,"/>
            <person name="Marcussen T."/>
            <person name="Sandve S.R."/>
            <person name="Heier L."/>
            <person name="Spannagl M."/>
            <person name="Pfeifer M."/>
            <person name="Jakobsen K.S."/>
            <person name="Wulff B.B."/>
            <person name="Steuernagel B."/>
            <person name="Mayer K.F."/>
            <person name="Olsen O.A."/>
        </authorList>
    </citation>
    <scope>NUCLEOTIDE SEQUENCE [LARGE SCALE GENOMIC DNA]</scope>
    <source>
        <strain evidence="3">cv. AL8/78</strain>
    </source>
</reference>
<evidence type="ECO:0000313" key="2">
    <source>
        <dbReference type="EnsemblPlants" id="AET2Gv20781100.1"/>
    </source>
</evidence>
<dbReference type="PANTHER" id="PTHR47374">
    <property type="entry name" value="ENDOSOME ANTIGEN-LIKE PROTEIN, PUTATIVE (DUF3444)-RELATED"/>
    <property type="match status" value="1"/>
</dbReference>
<dbReference type="Proteomes" id="UP000015105">
    <property type="component" value="Chromosome 2D"/>
</dbReference>
<dbReference type="Gramene" id="AET2Gv20781100.1">
    <property type="protein sequence ID" value="AET2Gv20781100.1"/>
    <property type="gene ID" value="AET2Gv20781100"/>
</dbReference>
<sequence length="274" mass="31491">GSPGGNNSRKGSVRFGEKQGATCMNTWIFAKMPKEEKREHKTPSAVECAHTGEKSDDIVRVGYECPDSEFYEFSETRLLHKFEPGQIWAIYSDIDKFPNYYAFIENVDLKNNKVQARWLDACPQGEEERRLVTEDRPVGCRTFKVSTVQGLMTYTGTEIAECFSRLVLARPTGRRNKDWKAGWTAHNFNRCDYELVEIFCHTNSSIRVRLLRKVDGYRAVFTRETTVETIGKDEYLKFSHQIPCFHLTNEGGGKLRGCLELDPYSVPEEFLLTD</sequence>
<dbReference type="Pfam" id="PF11926">
    <property type="entry name" value="DUF3444"/>
    <property type="match status" value="1"/>
</dbReference>
<protein>
    <recommendedName>
        <fullName evidence="1">DUF3444 domain-containing protein</fullName>
    </recommendedName>
</protein>
<reference evidence="2" key="3">
    <citation type="journal article" date="2017" name="Nature">
        <title>Genome sequence of the progenitor of the wheat D genome Aegilops tauschii.</title>
        <authorList>
            <person name="Luo M.C."/>
            <person name="Gu Y.Q."/>
            <person name="Puiu D."/>
            <person name="Wang H."/>
            <person name="Twardziok S.O."/>
            <person name="Deal K.R."/>
            <person name="Huo N."/>
            <person name="Zhu T."/>
            <person name="Wang L."/>
            <person name="Wang Y."/>
            <person name="McGuire P.E."/>
            <person name="Liu S."/>
            <person name="Long H."/>
            <person name="Ramasamy R.K."/>
            <person name="Rodriguez J.C."/>
            <person name="Van S.L."/>
            <person name="Yuan L."/>
            <person name="Wang Z."/>
            <person name="Xia Z."/>
            <person name="Xiao L."/>
            <person name="Anderson O.D."/>
            <person name="Ouyang S."/>
            <person name="Liang Y."/>
            <person name="Zimin A.V."/>
            <person name="Pertea G."/>
            <person name="Qi P."/>
            <person name="Bennetzen J.L."/>
            <person name="Dai X."/>
            <person name="Dawson M.W."/>
            <person name="Muller H.G."/>
            <person name="Kugler K."/>
            <person name="Rivarola-Duarte L."/>
            <person name="Spannagl M."/>
            <person name="Mayer K.F.X."/>
            <person name="Lu F.H."/>
            <person name="Bevan M.W."/>
            <person name="Leroy P."/>
            <person name="Li P."/>
            <person name="You F.M."/>
            <person name="Sun Q."/>
            <person name="Liu Z."/>
            <person name="Lyons E."/>
            <person name="Wicker T."/>
            <person name="Salzberg S.L."/>
            <person name="Devos K.M."/>
            <person name="Dvorak J."/>
        </authorList>
    </citation>
    <scope>NUCLEOTIDE SEQUENCE [LARGE SCALE GENOMIC DNA]</scope>
    <source>
        <strain evidence="2">cv. AL8/78</strain>
    </source>
</reference>
<dbReference type="EnsemblPlants" id="AET2Gv20781100.1">
    <property type="protein sequence ID" value="AET2Gv20781100.1"/>
    <property type="gene ID" value="AET2Gv20781100"/>
</dbReference>
<dbReference type="PANTHER" id="PTHR47374:SF9">
    <property type="entry name" value="DUF3444 DOMAIN-CONTAINING PROTEIN"/>
    <property type="match status" value="1"/>
</dbReference>
<feature type="domain" description="DUF3444" evidence="1">
    <location>
        <begin position="63"/>
        <end position="250"/>
    </location>
</feature>
<proteinExistence type="predicted"/>
<dbReference type="AlphaFoldDB" id="A0A453CA38"/>
<keyword evidence="3" id="KW-1185">Reference proteome</keyword>
<accession>A0A453CA38</accession>